<gene>
    <name evidence="9" type="ORF">Krac_0354</name>
</gene>
<dbReference type="GO" id="GO:0006534">
    <property type="term" value="P:cysteine metabolic process"/>
    <property type="evidence" value="ECO:0007669"/>
    <property type="project" value="InterPro"/>
</dbReference>
<evidence type="ECO:0000256" key="5">
    <source>
        <dbReference type="ARBA" id="ARBA00022898"/>
    </source>
</evidence>
<dbReference type="AlphaFoldDB" id="D6U7I0"/>
<evidence type="ECO:0000313" key="10">
    <source>
        <dbReference type="Proteomes" id="UP000004508"/>
    </source>
</evidence>
<dbReference type="eggNOG" id="COG0520">
    <property type="taxonomic scope" value="Bacteria"/>
</dbReference>
<proteinExistence type="inferred from homology"/>
<comment type="similarity">
    <text evidence="2">Belongs to the class-V pyridoxal-phosphate-dependent aminotransferase family. Csd subfamily.</text>
</comment>
<evidence type="ECO:0000259" key="8">
    <source>
        <dbReference type="Pfam" id="PF00266"/>
    </source>
</evidence>
<dbReference type="InterPro" id="IPR010970">
    <property type="entry name" value="Cys_dSase_SufS"/>
</dbReference>
<reference evidence="9 10" key="1">
    <citation type="journal article" date="2011" name="Stand. Genomic Sci.">
        <title>Non-contiguous finished genome sequence and contextual data of the filamentous soil bacterium Ktedonobacter racemifer type strain (SOSP1-21).</title>
        <authorList>
            <person name="Chang Y.J."/>
            <person name="Land M."/>
            <person name="Hauser L."/>
            <person name="Chertkov O."/>
            <person name="Del Rio T.G."/>
            <person name="Nolan M."/>
            <person name="Copeland A."/>
            <person name="Tice H."/>
            <person name="Cheng J.F."/>
            <person name="Lucas S."/>
            <person name="Han C."/>
            <person name="Goodwin L."/>
            <person name="Pitluck S."/>
            <person name="Ivanova N."/>
            <person name="Ovchinikova G."/>
            <person name="Pati A."/>
            <person name="Chen A."/>
            <person name="Palaniappan K."/>
            <person name="Mavromatis K."/>
            <person name="Liolios K."/>
            <person name="Brettin T."/>
            <person name="Fiebig A."/>
            <person name="Rohde M."/>
            <person name="Abt B."/>
            <person name="Goker M."/>
            <person name="Detter J.C."/>
            <person name="Woyke T."/>
            <person name="Bristow J."/>
            <person name="Eisen J.A."/>
            <person name="Markowitz V."/>
            <person name="Hugenholtz P."/>
            <person name="Kyrpides N.C."/>
            <person name="Klenk H.P."/>
            <person name="Lapidus A."/>
        </authorList>
    </citation>
    <scope>NUCLEOTIDE SEQUENCE [LARGE SCALE GENOMIC DNA]</scope>
    <source>
        <strain evidence="10">DSM 44963</strain>
    </source>
</reference>
<dbReference type="InParanoid" id="D6U7I0"/>
<keyword evidence="4" id="KW-0808">Transferase</keyword>
<dbReference type="EC" id="2.8.1.7" evidence="3"/>
<evidence type="ECO:0000256" key="4">
    <source>
        <dbReference type="ARBA" id="ARBA00022679"/>
    </source>
</evidence>
<protein>
    <recommendedName>
        <fullName evidence="3">cysteine desulfurase</fullName>
        <ecNumber evidence="3">2.8.1.7</ecNumber>
    </recommendedName>
</protein>
<dbReference type="STRING" id="485913.Krac_0354"/>
<dbReference type="GO" id="GO:0016829">
    <property type="term" value="F:lyase activity"/>
    <property type="evidence" value="ECO:0007669"/>
    <property type="project" value="UniProtKB-KW"/>
</dbReference>
<dbReference type="NCBIfam" id="TIGR01979">
    <property type="entry name" value="sufS"/>
    <property type="match status" value="1"/>
</dbReference>
<comment type="caution">
    <text evidence="9">The sequence shown here is derived from an EMBL/GenBank/DDBJ whole genome shotgun (WGS) entry which is preliminary data.</text>
</comment>
<sequence length="532" mass="58624">MTTSDRDPFPQGFQAQPGISQFHTHSANDDFASDEDIESIERLTRQLYAEIPRAMRHANHQEAMENITGQLPMNSQDLRRLLDDLDVAQETDMPAVPHPVSRPQFYFLPQPETQRPFPSVHGSFDVHAIRRDFPVLHQKVNGKPLIWLDNAATSQKPRQVIDALAQFYTHNNSNIHRGAHTLAAHATDAYEGAREKVQQFLGAQSASEIIFVRGTTEGINLIAQTYGRKYIGAGDEIVLTTLEHHSNIVPWQLLAQEKKAILRVAPIDDSGEVILEEYERLLGPRTRLVAISQVSNALGTVLPITQMAEMAHQHGALVLVDGAQAVPHFRVNVQAMDADFYAFSGHKFFGPTGIGVLYGKLHLLKDMPPWQGGGSMIDTVTFEKTTFNEVPYKFEAGTGHIAGAIGLGAAIDYVNHIGFEAANQYEEALLAYATEALASLPQLRLIGTAQRKAGVLSFVLDGARPEDIGEFLDQEGIAVRAGHHCAQPTMSRYGVTGTVRPSLAFYNTYEEIDALITAILKYKKVVAPHSDA</sequence>
<comment type="catalytic activity">
    <reaction evidence="6">
        <text>(sulfur carrier)-H + L-cysteine = (sulfur carrier)-SH + L-alanine</text>
        <dbReference type="Rhea" id="RHEA:43892"/>
        <dbReference type="Rhea" id="RHEA-COMP:14737"/>
        <dbReference type="Rhea" id="RHEA-COMP:14739"/>
        <dbReference type="ChEBI" id="CHEBI:29917"/>
        <dbReference type="ChEBI" id="CHEBI:35235"/>
        <dbReference type="ChEBI" id="CHEBI:57972"/>
        <dbReference type="ChEBI" id="CHEBI:64428"/>
        <dbReference type="EC" id="2.8.1.7"/>
    </reaction>
</comment>
<evidence type="ECO:0000256" key="2">
    <source>
        <dbReference type="ARBA" id="ARBA00010447"/>
    </source>
</evidence>
<feature type="domain" description="Aminotransferase class V" evidence="8">
    <location>
        <begin position="146"/>
        <end position="515"/>
    </location>
</feature>
<dbReference type="PANTHER" id="PTHR43586:SF8">
    <property type="entry name" value="CYSTEINE DESULFURASE 1, CHLOROPLASTIC"/>
    <property type="match status" value="1"/>
</dbReference>
<dbReference type="RefSeq" id="WP_007921981.1">
    <property type="nucleotide sequence ID" value="NZ_ADVG01000005.1"/>
</dbReference>
<dbReference type="EMBL" id="ADVG01000005">
    <property type="protein sequence ID" value="EFH79841.1"/>
    <property type="molecule type" value="Genomic_DNA"/>
</dbReference>
<accession>D6U7I0</accession>
<keyword evidence="9" id="KW-0456">Lyase</keyword>
<evidence type="ECO:0000256" key="3">
    <source>
        <dbReference type="ARBA" id="ARBA00012239"/>
    </source>
</evidence>
<dbReference type="InterPro" id="IPR015421">
    <property type="entry name" value="PyrdxlP-dep_Trfase_major"/>
</dbReference>
<evidence type="ECO:0000256" key="6">
    <source>
        <dbReference type="ARBA" id="ARBA00050776"/>
    </source>
</evidence>
<organism evidence="9 10">
    <name type="scientific">Ktedonobacter racemifer DSM 44963</name>
    <dbReference type="NCBI Taxonomy" id="485913"/>
    <lineage>
        <taxon>Bacteria</taxon>
        <taxon>Bacillati</taxon>
        <taxon>Chloroflexota</taxon>
        <taxon>Ktedonobacteria</taxon>
        <taxon>Ktedonobacterales</taxon>
        <taxon>Ktedonobacteraceae</taxon>
        <taxon>Ktedonobacter</taxon>
    </lineage>
</organism>
<dbReference type="PANTHER" id="PTHR43586">
    <property type="entry name" value="CYSTEINE DESULFURASE"/>
    <property type="match status" value="1"/>
</dbReference>
<comment type="cofactor">
    <cofactor evidence="1">
        <name>pyridoxal 5'-phosphate</name>
        <dbReference type="ChEBI" id="CHEBI:597326"/>
    </cofactor>
</comment>
<dbReference type="InterPro" id="IPR015424">
    <property type="entry name" value="PyrdxlP-dep_Trfase"/>
</dbReference>
<dbReference type="Pfam" id="PF00266">
    <property type="entry name" value="Aminotran_5"/>
    <property type="match status" value="1"/>
</dbReference>
<dbReference type="Proteomes" id="UP000004508">
    <property type="component" value="Unassembled WGS sequence"/>
</dbReference>
<evidence type="ECO:0000256" key="7">
    <source>
        <dbReference type="SAM" id="MobiDB-lite"/>
    </source>
</evidence>
<evidence type="ECO:0000313" key="9">
    <source>
        <dbReference type="EMBL" id="EFH79841.1"/>
    </source>
</evidence>
<dbReference type="InterPro" id="IPR015422">
    <property type="entry name" value="PyrdxlP-dep_Trfase_small"/>
</dbReference>
<dbReference type="InterPro" id="IPR000192">
    <property type="entry name" value="Aminotrans_V_dom"/>
</dbReference>
<evidence type="ECO:0000256" key="1">
    <source>
        <dbReference type="ARBA" id="ARBA00001933"/>
    </source>
</evidence>
<keyword evidence="5" id="KW-0663">Pyridoxal phosphate</keyword>
<dbReference type="Gene3D" id="3.40.640.10">
    <property type="entry name" value="Type I PLP-dependent aspartate aminotransferase-like (Major domain)"/>
    <property type="match status" value="1"/>
</dbReference>
<name>D6U7I0_KTERA</name>
<feature type="compositionally biased region" description="Polar residues" evidence="7">
    <location>
        <begin position="13"/>
        <end position="25"/>
    </location>
</feature>
<dbReference type="CDD" id="cd06453">
    <property type="entry name" value="SufS_like"/>
    <property type="match status" value="1"/>
</dbReference>
<feature type="region of interest" description="Disordered" evidence="7">
    <location>
        <begin position="1"/>
        <end position="34"/>
    </location>
</feature>
<dbReference type="SUPFAM" id="SSF53383">
    <property type="entry name" value="PLP-dependent transferases"/>
    <property type="match status" value="1"/>
</dbReference>
<dbReference type="GO" id="GO:0030170">
    <property type="term" value="F:pyridoxal phosphate binding"/>
    <property type="evidence" value="ECO:0007669"/>
    <property type="project" value="InterPro"/>
</dbReference>
<dbReference type="GO" id="GO:0031071">
    <property type="term" value="F:cysteine desulfurase activity"/>
    <property type="evidence" value="ECO:0007669"/>
    <property type="project" value="UniProtKB-EC"/>
</dbReference>
<dbReference type="Gene3D" id="3.90.1150.10">
    <property type="entry name" value="Aspartate Aminotransferase, domain 1"/>
    <property type="match status" value="1"/>
</dbReference>
<keyword evidence="10" id="KW-1185">Reference proteome</keyword>